<dbReference type="Proteomes" id="UP000821853">
    <property type="component" value="Chromosome 2"/>
</dbReference>
<dbReference type="InterPro" id="IPR027038">
    <property type="entry name" value="RanGap"/>
</dbReference>
<dbReference type="GO" id="GO:0006913">
    <property type="term" value="P:nucleocytoplasmic transport"/>
    <property type="evidence" value="ECO:0007669"/>
    <property type="project" value="TreeGrafter"/>
</dbReference>
<dbReference type="EMBL" id="JABSTR010000004">
    <property type="protein sequence ID" value="KAH9366799.1"/>
    <property type="molecule type" value="Genomic_DNA"/>
</dbReference>
<protein>
    <submittedName>
        <fullName evidence="1">Uncharacterized protein</fullName>
    </submittedName>
</protein>
<proteinExistence type="predicted"/>
<dbReference type="GO" id="GO:0048471">
    <property type="term" value="C:perinuclear region of cytoplasm"/>
    <property type="evidence" value="ECO:0007669"/>
    <property type="project" value="TreeGrafter"/>
</dbReference>
<dbReference type="GO" id="GO:0005634">
    <property type="term" value="C:nucleus"/>
    <property type="evidence" value="ECO:0007669"/>
    <property type="project" value="TreeGrafter"/>
</dbReference>
<dbReference type="PANTHER" id="PTHR24113:SF15">
    <property type="entry name" value="NACHT DOMAIN-CONTAINING PROTEIN"/>
    <property type="match status" value="1"/>
</dbReference>
<dbReference type="GO" id="GO:0005829">
    <property type="term" value="C:cytosol"/>
    <property type="evidence" value="ECO:0007669"/>
    <property type="project" value="TreeGrafter"/>
</dbReference>
<dbReference type="InterPro" id="IPR032675">
    <property type="entry name" value="LRR_dom_sf"/>
</dbReference>
<comment type="caution">
    <text evidence="1">The sequence shown here is derived from an EMBL/GenBank/DDBJ whole genome shotgun (WGS) entry which is preliminary data.</text>
</comment>
<organism evidence="1 2">
    <name type="scientific">Haemaphysalis longicornis</name>
    <name type="common">Bush tick</name>
    <dbReference type="NCBI Taxonomy" id="44386"/>
    <lineage>
        <taxon>Eukaryota</taxon>
        <taxon>Metazoa</taxon>
        <taxon>Ecdysozoa</taxon>
        <taxon>Arthropoda</taxon>
        <taxon>Chelicerata</taxon>
        <taxon>Arachnida</taxon>
        <taxon>Acari</taxon>
        <taxon>Parasitiformes</taxon>
        <taxon>Ixodida</taxon>
        <taxon>Ixodoidea</taxon>
        <taxon>Ixodidae</taxon>
        <taxon>Haemaphysalinae</taxon>
        <taxon>Haemaphysalis</taxon>
    </lineage>
</organism>
<keyword evidence="2" id="KW-1185">Reference proteome</keyword>
<evidence type="ECO:0000313" key="2">
    <source>
        <dbReference type="Proteomes" id="UP000821853"/>
    </source>
</evidence>
<dbReference type="PANTHER" id="PTHR24113">
    <property type="entry name" value="RAN GTPASE-ACTIVATING PROTEIN 1"/>
    <property type="match status" value="1"/>
</dbReference>
<accession>A0A9J6FVF1</accession>
<dbReference type="GO" id="GO:0031267">
    <property type="term" value="F:small GTPase binding"/>
    <property type="evidence" value="ECO:0007669"/>
    <property type="project" value="TreeGrafter"/>
</dbReference>
<dbReference type="GO" id="GO:0005096">
    <property type="term" value="F:GTPase activator activity"/>
    <property type="evidence" value="ECO:0007669"/>
    <property type="project" value="InterPro"/>
</dbReference>
<dbReference type="Gene3D" id="3.80.10.10">
    <property type="entry name" value="Ribonuclease Inhibitor"/>
    <property type="match status" value="2"/>
</dbReference>
<sequence>MTSIDFERACTFASSSGCWLRNELALWNEDLNRYGLNLTEVEPEKLALSVFRCCHSAPYRSFAKHEHYTPSFFIAWLPRKHHCIRAMRLRSEVPRWLFPRFNGTAALVESAGDSSNLQKLEVSGTEYAQEACEAMRASADSLEDVSISNCWRRADVTDVLADIVKNAAQRMKKMSIRNSIENDNGMLDALLHCADLTELTLQFSSQYSVPWTMSQLLVQCNKLEKLSFDTRDLSQRCSRSLHAALAANTSLAQLHVVVRTVATCLAICEAVGHSSSLKTLQLSFPYTSPVCAEGSVALLLANTGLKTLIVRSFRLCQDHSRSVADGLAGNSVLELLDVKNSTVDEGALSLLTGSLEMNTTLKKMKIGKSSAPRRRAIHFWSGGTVLEPPRGEWLSDTLGKAGSAARTRVGDLNCRCEGVCSVALALTDSPTVTSFEAGNTCLDFPCFDVCKTITRNLGLLNDAARFVTRADVSKRCALAFETLATAPSFREHLGKVTGKSETECELAVRAAAGFLADNFFVITGVVQRSLSCHPGEGTQLDELKGENLGVVTRRLRVSDVKD</sequence>
<dbReference type="AlphaFoldDB" id="A0A9J6FVF1"/>
<evidence type="ECO:0000313" key="1">
    <source>
        <dbReference type="EMBL" id="KAH9366799.1"/>
    </source>
</evidence>
<name>A0A9J6FVF1_HAELO</name>
<dbReference type="OMA" id="CLAICEA"/>
<reference evidence="1 2" key="1">
    <citation type="journal article" date="2020" name="Cell">
        <title>Large-Scale Comparative Analyses of Tick Genomes Elucidate Their Genetic Diversity and Vector Capacities.</title>
        <authorList>
            <consortium name="Tick Genome and Microbiome Consortium (TIGMIC)"/>
            <person name="Jia N."/>
            <person name="Wang J."/>
            <person name="Shi W."/>
            <person name="Du L."/>
            <person name="Sun Y."/>
            <person name="Zhan W."/>
            <person name="Jiang J.F."/>
            <person name="Wang Q."/>
            <person name="Zhang B."/>
            <person name="Ji P."/>
            <person name="Bell-Sakyi L."/>
            <person name="Cui X.M."/>
            <person name="Yuan T.T."/>
            <person name="Jiang B.G."/>
            <person name="Yang W.F."/>
            <person name="Lam T.T."/>
            <person name="Chang Q.C."/>
            <person name="Ding S.J."/>
            <person name="Wang X.J."/>
            <person name="Zhu J.G."/>
            <person name="Ruan X.D."/>
            <person name="Zhao L."/>
            <person name="Wei J.T."/>
            <person name="Ye R.Z."/>
            <person name="Que T.C."/>
            <person name="Du C.H."/>
            <person name="Zhou Y.H."/>
            <person name="Cheng J.X."/>
            <person name="Dai P.F."/>
            <person name="Guo W.B."/>
            <person name="Han X.H."/>
            <person name="Huang E.J."/>
            <person name="Li L.F."/>
            <person name="Wei W."/>
            <person name="Gao Y.C."/>
            <person name="Liu J.Z."/>
            <person name="Shao H.Z."/>
            <person name="Wang X."/>
            <person name="Wang C.C."/>
            <person name="Yang T.C."/>
            <person name="Huo Q.B."/>
            <person name="Li W."/>
            <person name="Chen H.Y."/>
            <person name="Chen S.E."/>
            <person name="Zhou L.G."/>
            <person name="Ni X.B."/>
            <person name="Tian J.H."/>
            <person name="Sheng Y."/>
            <person name="Liu T."/>
            <person name="Pan Y.S."/>
            <person name="Xia L.Y."/>
            <person name="Li J."/>
            <person name="Zhao F."/>
            <person name="Cao W.C."/>
        </authorList>
    </citation>
    <scope>NUCLEOTIDE SEQUENCE [LARGE SCALE GENOMIC DNA]</scope>
    <source>
        <strain evidence="1">HaeL-2018</strain>
    </source>
</reference>
<gene>
    <name evidence="1" type="ORF">HPB48_014428</name>
</gene>
<dbReference type="VEuPathDB" id="VectorBase:HLOH_042600"/>
<dbReference type="SUPFAM" id="SSF52047">
    <property type="entry name" value="RNI-like"/>
    <property type="match status" value="1"/>
</dbReference>